<proteinExistence type="predicted"/>
<feature type="region of interest" description="Disordered" evidence="4">
    <location>
        <begin position="541"/>
        <end position="593"/>
    </location>
</feature>
<reference evidence="6" key="1">
    <citation type="submission" date="2016-04" db="EMBL/GenBank/DDBJ databases">
        <authorList>
            <person name="Nguyen H.D."/>
            <person name="Samba Siva P."/>
            <person name="Cullis J."/>
            <person name="Levesque C.A."/>
            <person name="Hambleton S."/>
        </authorList>
    </citation>
    <scope>NUCLEOTIDE SEQUENCE</scope>
    <source>
        <strain evidence="6">DAOMC 236416</strain>
    </source>
</reference>
<dbReference type="SMART" id="SM00184">
    <property type="entry name" value="RING"/>
    <property type="match status" value="1"/>
</dbReference>
<protein>
    <recommendedName>
        <fullName evidence="5">RING-type domain-containing protein</fullName>
    </recommendedName>
</protein>
<feature type="region of interest" description="Disordered" evidence="4">
    <location>
        <begin position="1"/>
        <end position="20"/>
    </location>
</feature>
<dbReference type="PANTHER" id="PTHR22996">
    <property type="entry name" value="MAHOGUNIN"/>
    <property type="match status" value="1"/>
</dbReference>
<organism evidence="6 7">
    <name type="scientific">Tilletia indica</name>
    <dbReference type="NCBI Taxonomy" id="43049"/>
    <lineage>
        <taxon>Eukaryota</taxon>
        <taxon>Fungi</taxon>
        <taxon>Dikarya</taxon>
        <taxon>Basidiomycota</taxon>
        <taxon>Ustilaginomycotina</taxon>
        <taxon>Exobasidiomycetes</taxon>
        <taxon>Tilletiales</taxon>
        <taxon>Tilletiaceae</taxon>
        <taxon>Tilletia</taxon>
    </lineage>
</organism>
<dbReference type="EMBL" id="LWDF02000285">
    <property type="protein sequence ID" value="KAE8250798.1"/>
    <property type="molecule type" value="Genomic_DNA"/>
</dbReference>
<dbReference type="InterPro" id="IPR017907">
    <property type="entry name" value="Znf_RING_CS"/>
</dbReference>
<evidence type="ECO:0000259" key="5">
    <source>
        <dbReference type="PROSITE" id="PS50089"/>
    </source>
</evidence>
<reference evidence="6" key="2">
    <citation type="journal article" date="2019" name="IMA Fungus">
        <title>Genome sequencing and comparison of five Tilletia species to identify candidate genes for the detection of regulated species infecting wheat.</title>
        <authorList>
            <person name="Nguyen H.D.T."/>
            <person name="Sultana T."/>
            <person name="Kesanakurti P."/>
            <person name="Hambleton S."/>
        </authorList>
    </citation>
    <scope>NUCLEOTIDE SEQUENCE</scope>
    <source>
        <strain evidence="6">DAOMC 236416</strain>
    </source>
</reference>
<dbReference type="GO" id="GO:0008270">
    <property type="term" value="F:zinc ion binding"/>
    <property type="evidence" value="ECO:0007669"/>
    <property type="project" value="UniProtKB-KW"/>
</dbReference>
<dbReference type="GO" id="GO:0016567">
    <property type="term" value="P:protein ubiquitination"/>
    <property type="evidence" value="ECO:0007669"/>
    <property type="project" value="TreeGrafter"/>
</dbReference>
<dbReference type="InterPro" id="IPR001841">
    <property type="entry name" value="Znf_RING"/>
</dbReference>
<dbReference type="PROSITE" id="PS00518">
    <property type="entry name" value="ZF_RING_1"/>
    <property type="match status" value="1"/>
</dbReference>
<dbReference type="PROSITE" id="PS50089">
    <property type="entry name" value="ZF_RING_2"/>
    <property type="match status" value="1"/>
</dbReference>
<dbReference type="Proteomes" id="UP000077521">
    <property type="component" value="Unassembled WGS sequence"/>
</dbReference>
<dbReference type="InterPro" id="IPR045194">
    <property type="entry name" value="MGRN1/RNF157-like"/>
</dbReference>
<feature type="region of interest" description="Disordered" evidence="4">
    <location>
        <begin position="49"/>
        <end position="71"/>
    </location>
</feature>
<feature type="region of interest" description="Disordered" evidence="4">
    <location>
        <begin position="202"/>
        <end position="286"/>
    </location>
</feature>
<dbReference type="InterPro" id="IPR013083">
    <property type="entry name" value="Znf_RING/FYVE/PHD"/>
</dbReference>
<dbReference type="AlphaFoldDB" id="A0A177T762"/>
<evidence type="ECO:0000256" key="1">
    <source>
        <dbReference type="ARBA" id="ARBA00022723"/>
    </source>
</evidence>
<evidence type="ECO:0000256" key="3">
    <source>
        <dbReference type="ARBA" id="ARBA00022833"/>
    </source>
</evidence>
<dbReference type="PANTHER" id="PTHR22996:SF0">
    <property type="entry name" value="RE60872P-RELATED"/>
    <property type="match status" value="1"/>
</dbReference>
<feature type="region of interest" description="Disordered" evidence="4">
    <location>
        <begin position="311"/>
        <end position="338"/>
    </location>
</feature>
<keyword evidence="2" id="KW-0863">Zinc-finger</keyword>
<evidence type="ECO:0000256" key="4">
    <source>
        <dbReference type="SAM" id="MobiDB-lite"/>
    </source>
</evidence>
<sequence>MLSFMRIRPHGTRSDNNQQAVGLDIERQQQQQGDSRLNAFNAFEQQTAAPPQTVLPPSQAVPAASTQRVSRRVRLERDANATLFGPSLANYFPLSASSNTTSASATDAIAAAAAAAAAAASATATATAAENGTSANDTADQAQTTAGQDSTSNTNANTAPPAFAPLTTVSSISSVTLRRPRLGASGRARGASLSNLSVASLVSPTNQTPNIGGTESPLVGSPNPTSSAVENTVPSYGSRPAFPVHRRQYTTDSAWSIPGQDRAENDEDIDDEGQDRDEPGKDFGPLSLADAIQLGTLHRWLRRAAGGGGATLHPNSVPQPADAISPVSTPSQGAIMDANGQENIPLSNLGTTISPGALSVCTILQSYVNLKRNTFRLTLGPAAARPEGESAGALSPPPSTPPTLPAHVLTPAPSAPILAHPTHILHFEYDSAAPRCAIHVFVRASRKHGSWNQAMSHPDFPHLLSKSASSQSGSLLSPHAPPHILGFPILAATTIAPGTSDNSMQAVVTSTGLPSESHHLPLGFAQKRSVALRLDMSLYAPPSFNNPSQDKEDGIVEGGKDGAHQNVTAGVSAVASKTEEEKEKGKSDNNKARADKETLKVTIVVEALDENGKPLSQPNLQTTYLRLTSVPAPAGSAAAVAGSDGKMRVWSAQVEAQEAEIGPHRFQLQELFGLSTRPPPASLVPADPAAGDTAVTEGAGGAEPGEGEGEGTEIPTEVPAGSTHNLNGSSDGLVRTTTSNPVPTTTSGGYMPPLDGGTTGSECLICLTSPPSTLLLPCTHGLCLECAVQLRESVKNARDAERRRGKVPRRKYACPVCRRAYTSMLHLSTADEKHVAQASAHGVV</sequence>
<evidence type="ECO:0000256" key="2">
    <source>
        <dbReference type="ARBA" id="ARBA00022771"/>
    </source>
</evidence>
<comment type="caution">
    <text evidence="6">The sequence shown here is derived from an EMBL/GenBank/DDBJ whole genome shotgun (WGS) entry which is preliminary data.</text>
</comment>
<gene>
    <name evidence="6" type="ORF">A4X13_0g4377</name>
</gene>
<dbReference type="GO" id="GO:0061630">
    <property type="term" value="F:ubiquitin protein ligase activity"/>
    <property type="evidence" value="ECO:0007669"/>
    <property type="project" value="UniProtKB-EC"/>
</dbReference>
<feature type="compositionally biased region" description="Polar residues" evidence="4">
    <location>
        <begin position="222"/>
        <end position="235"/>
    </location>
</feature>
<dbReference type="SUPFAM" id="SSF57850">
    <property type="entry name" value="RING/U-box"/>
    <property type="match status" value="1"/>
</dbReference>
<name>A0A177T762_9BASI</name>
<keyword evidence="1" id="KW-0479">Metal-binding</keyword>
<accession>A0A177T762</accession>
<feature type="compositionally biased region" description="Polar residues" evidence="4">
    <location>
        <begin position="204"/>
        <end position="213"/>
    </location>
</feature>
<feature type="region of interest" description="Disordered" evidence="4">
    <location>
        <begin position="678"/>
        <end position="734"/>
    </location>
</feature>
<evidence type="ECO:0000313" key="6">
    <source>
        <dbReference type="EMBL" id="KAE8250798.1"/>
    </source>
</evidence>
<dbReference type="GO" id="GO:0005737">
    <property type="term" value="C:cytoplasm"/>
    <property type="evidence" value="ECO:0007669"/>
    <property type="project" value="TreeGrafter"/>
</dbReference>
<feature type="compositionally biased region" description="Basic and acidic residues" evidence="4">
    <location>
        <begin position="577"/>
        <end position="593"/>
    </location>
</feature>
<dbReference type="Pfam" id="PF13920">
    <property type="entry name" value="zf-C3HC4_3"/>
    <property type="match status" value="1"/>
</dbReference>
<keyword evidence="7" id="KW-1185">Reference proteome</keyword>
<evidence type="ECO:0000313" key="7">
    <source>
        <dbReference type="Proteomes" id="UP000077521"/>
    </source>
</evidence>
<feature type="compositionally biased region" description="Acidic residues" evidence="4">
    <location>
        <begin position="264"/>
        <end position="275"/>
    </location>
</feature>
<keyword evidence="3" id="KW-0862">Zinc</keyword>
<feature type="domain" description="RING-type" evidence="5">
    <location>
        <begin position="763"/>
        <end position="818"/>
    </location>
</feature>
<feature type="compositionally biased region" description="Basic and acidic residues" evidence="4">
    <location>
        <begin position="549"/>
        <end position="563"/>
    </location>
</feature>
<dbReference type="Gene3D" id="3.30.40.10">
    <property type="entry name" value="Zinc/RING finger domain, C3HC4 (zinc finger)"/>
    <property type="match status" value="1"/>
</dbReference>
<feature type="region of interest" description="Disordered" evidence="4">
    <location>
        <begin position="130"/>
        <end position="165"/>
    </location>
</feature>